<feature type="domain" description="Carbohydrate kinase FGGY N-terminal" evidence="5">
    <location>
        <begin position="6"/>
        <end position="248"/>
    </location>
</feature>
<accession>A0AAE3IXH3</accession>
<keyword evidence="8" id="KW-1185">Reference proteome</keyword>
<dbReference type="GO" id="GO:0005975">
    <property type="term" value="P:carbohydrate metabolic process"/>
    <property type="evidence" value="ECO:0007669"/>
    <property type="project" value="InterPro"/>
</dbReference>
<evidence type="ECO:0000256" key="4">
    <source>
        <dbReference type="RuleBase" id="RU003733"/>
    </source>
</evidence>
<protein>
    <submittedName>
        <fullName evidence="7">Gluconokinase</fullName>
    </submittedName>
</protein>
<reference evidence="7" key="1">
    <citation type="submission" date="2022-10" db="EMBL/GenBank/DDBJ databases">
        <title>Description of Fervidibacillus gen. nov. in the family Fervidibacillaceae fam. nov. with two species, Fervidibacillus albus sp. nov., and Fervidibacillus halotolerans sp. nov., isolated from tidal flat sediments.</title>
        <authorList>
            <person name="Kwon K.K."/>
            <person name="Yang S.-H."/>
        </authorList>
    </citation>
    <scope>NUCLEOTIDE SEQUENCE</scope>
    <source>
        <strain evidence="7">JCM 19140</strain>
    </source>
</reference>
<organism evidence="7 8">
    <name type="scientific">Perspicuibacillus lycopersici</name>
    <dbReference type="NCBI Taxonomy" id="1325689"/>
    <lineage>
        <taxon>Bacteria</taxon>
        <taxon>Bacillati</taxon>
        <taxon>Bacillota</taxon>
        <taxon>Bacilli</taxon>
        <taxon>Bacillales</taxon>
        <taxon>Bacillaceae</taxon>
        <taxon>Perspicuibacillus</taxon>
    </lineage>
</organism>
<dbReference type="Gene3D" id="3.30.420.40">
    <property type="match status" value="2"/>
</dbReference>
<dbReference type="Pfam" id="PF02782">
    <property type="entry name" value="FGGY_C"/>
    <property type="match status" value="1"/>
</dbReference>
<evidence type="ECO:0000259" key="6">
    <source>
        <dbReference type="Pfam" id="PF02782"/>
    </source>
</evidence>
<evidence type="ECO:0000259" key="5">
    <source>
        <dbReference type="Pfam" id="PF00370"/>
    </source>
</evidence>
<dbReference type="RefSeq" id="WP_263074508.1">
    <property type="nucleotide sequence ID" value="NZ_JAOUSF010000007.1"/>
</dbReference>
<evidence type="ECO:0000313" key="8">
    <source>
        <dbReference type="Proteomes" id="UP001209318"/>
    </source>
</evidence>
<dbReference type="PIRSF" id="PIRSF000538">
    <property type="entry name" value="GlpK"/>
    <property type="match status" value="1"/>
</dbReference>
<dbReference type="InterPro" id="IPR018484">
    <property type="entry name" value="FGGY_N"/>
</dbReference>
<comment type="similarity">
    <text evidence="1 4">Belongs to the FGGY kinase family.</text>
</comment>
<dbReference type="GO" id="GO:0016773">
    <property type="term" value="F:phosphotransferase activity, alcohol group as acceptor"/>
    <property type="evidence" value="ECO:0007669"/>
    <property type="project" value="InterPro"/>
</dbReference>
<dbReference type="AlphaFoldDB" id="A0AAE3IXH3"/>
<dbReference type="SUPFAM" id="SSF53067">
    <property type="entry name" value="Actin-like ATPase domain"/>
    <property type="match status" value="2"/>
</dbReference>
<comment type="caution">
    <text evidence="7">The sequence shown here is derived from an EMBL/GenBank/DDBJ whole genome shotgun (WGS) entry which is preliminary data.</text>
</comment>
<dbReference type="PROSITE" id="PS00445">
    <property type="entry name" value="FGGY_KINASES_2"/>
    <property type="match status" value="1"/>
</dbReference>
<keyword evidence="3 4" id="KW-0418">Kinase</keyword>
<dbReference type="Pfam" id="PF00370">
    <property type="entry name" value="FGGY_N"/>
    <property type="match status" value="1"/>
</dbReference>
<dbReference type="InterPro" id="IPR018485">
    <property type="entry name" value="FGGY_C"/>
</dbReference>
<dbReference type="PANTHER" id="PTHR43095">
    <property type="entry name" value="SUGAR KINASE"/>
    <property type="match status" value="1"/>
</dbReference>
<dbReference type="InterPro" id="IPR018483">
    <property type="entry name" value="Carb_kinase_FGGY_CS"/>
</dbReference>
<dbReference type="PROSITE" id="PS00933">
    <property type="entry name" value="FGGY_KINASES_1"/>
    <property type="match status" value="1"/>
</dbReference>
<dbReference type="Proteomes" id="UP001209318">
    <property type="component" value="Unassembled WGS sequence"/>
</dbReference>
<feature type="domain" description="Carbohydrate kinase FGGY C-terminal" evidence="6">
    <location>
        <begin position="284"/>
        <end position="442"/>
    </location>
</feature>
<dbReference type="InterPro" id="IPR050406">
    <property type="entry name" value="FGGY_Carb_Kinase"/>
</dbReference>
<dbReference type="InterPro" id="IPR043129">
    <property type="entry name" value="ATPase_NBD"/>
</dbReference>
<evidence type="ECO:0000256" key="3">
    <source>
        <dbReference type="ARBA" id="ARBA00022777"/>
    </source>
</evidence>
<name>A0AAE3IXH3_9BACI</name>
<dbReference type="CDD" id="cd07770">
    <property type="entry name" value="ASKHA_NBD_FGGY_GntK"/>
    <property type="match status" value="1"/>
</dbReference>
<dbReference type="GO" id="GO:0016301">
    <property type="term" value="F:kinase activity"/>
    <property type="evidence" value="ECO:0007669"/>
    <property type="project" value="UniProtKB-KW"/>
</dbReference>
<dbReference type="EMBL" id="JAOUSF010000007">
    <property type="protein sequence ID" value="MCU9615184.1"/>
    <property type="molecule type" value="Genomic_DNA"/>
</dbReference>
<dbReference type="InterPro" id="IPR000577">
    <property type="entry name" value="Carb_kinase_FGGY"/>
</dbReference>
<keyword evidence="2 4" id="KW-0808">Transferase</keyword>
<gene>
    <name evidence="7" type="ORF">OEV98_16775</name>
</gene>
<proteinExistence type="inferred from homology"/>
<evidence type="ECO:0000256" key="2">
    <source>
        <dbReference type="ARBA" id="ARBA00022679"/>
    </source>
</evidence>
<evidence type="ECO:0000313" key="7">
    <source>
        <dbReference type="EMBL" id="MCU9615184.1"/>
    </source>
</evidence>
<evidence type="ECO:0000256" key="1">
    <source>
        <dbReference type="ARBA" id="ARBA00009156"/>
    </source>
</evidence>
<sequence>MTRRLIIGLDIGTTSVKAVLFTLQGKQIADAEQMLTTYYPQAGWVEQDPKEVERAAVAMIRDVIEKAGIAQGELLGVGISCAMHSLICLDADYEPLSHMLIWSDGRSSEIAESVKDTIGASIFLKTGTPIHPMSPFLKLLWMKENQFTPYENAAYFMTAKEYILHKWFGKRVVDYAMASSTGLLNLSTLDWDEEALSIVGVQKEQLSDIVPPTEILVDIDDEIAKDIGISRKLPFVIGSADGQLANLGSGAILPGEVNVSVGTSGAIRQFANGFPINENRGTFTYAFTKDTSIIGGPTNNGGIALQWVKDFLSFSGTHDQLLHEADHVAPGASGLIFHPYINGERAPLWNQQAKGNLFGLAIGHKREHVVRAVLEGIAFNIYQISKSLTRLVGPPKKITVNGGLTRSQLWVQIMADVFGQDIYLSETHHNAAWGAAWTALVAIGEAESFAAIKENLPKEKVTHPNMENYMLYKEIYNKYEKIGESLWSFFR</sequence>
<dbReference type="PANTHER" id="PTHR43095:SF2">
    <property type="entry name" value="GLUCONOKINASE"/>
    <property type="match status" value="1"/>
</dbReference>